<protein>
    <submittedName>
        <fullName evidence="2">Uncharacterized protein</fullName>
    </submittedName>
</protein>
<evidence type="ECO:0000313" key="3">
    <source>
        <dbReference type="Proteomes" id="UP000030147"/>
    </source>
</evidence>
<sequence>MNLKALVLTFIFVYFMVSLPGILGVGYVIDWVPGTSNFQKFKGYLFEGLTQNILIKTVIAFIVGIIVSLIISMRSQSKRNSDL</sequence>
<dbReference type="eggNOG" id="ENOG502ZIH2">
    <property type="taxonomic scope" value="Bacteria"/>
</dbReference>
<dbReference type="Proteomes" id="UP000030147">
    <property type="component" value="Unassembled WGS sequence"/>
</dbReference>
<keyword evidence="3" id="KW-1185">Reference proteome</keyword>
<evidence type="ECO:0000256" key="1">
    <source>
        <dbReference type="SAM" id="Phobius"/>
    </source>
</evidence>
<proteinExistence type="predicted"/>
<name>A0A0A2TNV9_9BACI</name>
<feature type="transmembrane region" description="Helical" evidence="1">
    <location>
        <begin position="49"/>
        <end position="71"/>
    </location>
</feature>
<reference evidence="2 3" key="1">
    <citation type="journal article" date="2015" name="Stand. Genomic Sci.">
        <title>High quality draft genome sequence of the moderately halophilic bacterium Pontibacillus yanchengensis Y32(T) and comparison among Pontibacillus genomes.</title>
        <authorList>
            <person name="Huang J."/>
            <person name="Qiao Z.X."/>
            <person name="Tang J.W."/>
            <person name="Wang G."/>
        </authorList>
    </citation>
    <scope>NUCLEOTIDE SEQUENCE [LARGE SCALE GENOMIC DNA]</scope>
    <source>
        <strain evidence="2 3">Y32</strain>
    </source>
</reference>
<evidence type="ECO:0000313" key="2">
    <source>
        <dbReference type="EMBL" id="KGP71025.1"/>
    </source>
</evidence>
<comment type="caution">
    <text evidence="2">The sequence shown here is derived from an EMBL/GenBank/DDBJ whole genome shotgun (WGS) entry which is preliminary data.</text>
</comment>
<gene>
    <name evidence="2" type="ORF">N782_01815</name>
</gene>
<accession>A0A0A2TNV9</accession>
<keyword evidence="1" id="KW-0472">Membrane</keyword>
<feature type="transmembrane region" description="Helical" evidence="1">
    <location>
        <begin position="7"/>
        <end position="29"/>
    </location>
</feature>
<dbReference type="AlphaFoldDB" id="A0A0A2TNV9"/>
<organism evidence="2 3">
    <name type="scientific">Pontibacillus yanchengensis Y32</name>
    <dbReference type="NCBI Taxonomy" id="1385514"/>
    <lineage>
        <taxon>Bacteria</taxon>
        <taxon>Bacillati</taxon>
        <taxon>Bacillota</taxon>
        <taxon>Bacilli</taxon>
        <taxon>Bacillales</taxon>
        <taxon>Bacillaceae</taxon>
        <taxon>Pontibacillus</taxon>
    </lineage>
</organism>
<dbReference type="RefSeq" id="WP_036824104.1">
    <property type="nucleotide sequence ID" value="NZ_AVBF01000089.1"/>
</dbReference>
<dbReference type="EMBL" id="AVBF01000089">
    <property type="protein sequence ID" value="KGP71025.1"/>
    <property type="molecule type" value="Genomic_DNA"/>
</dbReference>
<keyword evidence="1" id="KW-1133">Transmembrane helix</keyword>
<keyword evidence="1" id="KW-0812">Transmembrane</keyword>